<feature type="compositionally biased region" description="Basic and acidic residues" evidence="1">
    <location>
        <begin position="172"/>
        <end position="183"/>
    </location>
</feature>
<proteinExistence type="predicted"/>
<dbReference type="EMBL" id="WUBL01000129">
    <property type="protein sequence ID" value="KAF2964986.1"/>
    <property type="molecule type" value="Genomic_DNA"/>
</dbReference>
<keyword evidence="3" id="KW-1185">Reference proteome</keyword>
<feature type="compositionally biased region" description="Basic residues" evidence="1">
    <location>
        <begin position="438"/>
        <end position="449"/>
    </location>
</feature>
<feature type="compositionally biased region" description="Polar residues" evidence="1">
    <location>
        <begin position="143"/>
        <end position="161"/>
    </location>
</feature>
<reference evidence="2 3" key="1">
    <citation type="submission" date="2019-12" db="EMBL/GenBank/DDBJ databases">
        <title>Draft genome sequence of the ascomycete Xylaria multiplex DSM 110363.</title>
        <authorList>
            <person name="Buettner E."/>
            <person name="Kellner H."/>
        </authorList>
    </citation>
    <scope>NUCLEOTIDE SEQUENCE [LARGE SCALE GENOMIC DNA]</scope>
    <source>
        <strain evidence="2 3">DSM 110363</strain>
    </source>
</reference>
<name>A0A7C8IJ74_9PEZI</name>
<accession>A0A7C8IJ74</accession>
<sequence>MEVHICGLGAPGVGNLPLSSISPTTSLGTAQVSPREPLPTIVGNATSMSIMTSDDALATTIVINSIVAGVLPDHSSSELIPSASSGVAAQESPAIFVRSVIDTPDLARSGDGITTSAPAGATLTEVAMVDSIPSQITIETVRMSTASETTTSDNERASTVPQEDMPFPADKTVPRDFSIDRRPPPSPRSDTDEESESPPRDIDSISIDSTESFPDITGRRPVTFDDERTKTAYEAWEIVLVKDKHARESWSSFCGIRFGTKWSIRNDGCVLTNAVVPFEQGELADMHEDAIRGCKHKRGTSQEKAYEQDLANRAYNLPEEIYDKIQQLLEDKTIATNRNPYRQREWRVVVLQPGEFQMTELLPERKRVNLFSRKRQPPITPTWFVILRGREVKSTKEDGGWKAYGRASNPWWRFDNRETKEARDQCKEMGKKMDQVHVHRRRQNRRRHGPNVPHYRWAQ</sequence>
<protein>
    <submittedName>
        <fullName evidence="2">Uncharacterized protein</fullName>
    </submittedName>
</protein>
<feature type="region of interest" description="Disordered" evidence="1">
    <location>
        <begin position="426"/>
        <end position="459"/>
    </location>
</feature>
<dbReference type="AlphaFoldDB" id="A0A7C8IJ74"/>
<dbReference type="OrthoDB" id="5190749at2759"/>
<feature type="compositionally biased region" description="Basic and acidic residues" evidence="1">
    <location>
        <begin position="426"/>
        <end position="437"/>
    </location>
</feature>
<feature type="region of interest" description="Disordered" evidence="1">
    <location>
        <begin position="143"/>
        <end position="222"/>
    </location>
</feature>
<gene>
    <name evidence="2" type="ORF">GQX73_g8578</name>
</gene>
<evidence type="ECO:0000313" key="2">
    <source>
        <dbReference type="EMBL" id="KAF2964986.1"/>
    </source>
</evidence>
<dbReference type="Proteomes" id="UP000481858">
    <property type="component" value="Unassembled WGS sequence"/>
</dbReference>
<evidence type="ECO:0000256" key="1">
    <source>
        <dbReference type="SAM" id="MobiDB-lite"/>
    </source>
</evidence>
<evidence type="ECO:0000313" key="3">
    <source>
        <dbReference type="Proteomes" id="UP000481858"/>
    </source>
</evidence>
<organism evidence="2 3">
    <name type="scientific">Xylaria multiplex</name>
    <dbReference type="NCBI Taxonomy" id="323545"/>
    <lineage>
        <taxon>Eukaryota</taxon>
        <taxon>Fungi</taxon>
        <taxon>Dikarya</taxon>
        <taxon>Ascomycota</taxon>
        <taxon>Pezizomycotina</taxon>
        <taxon>Sordariomycetes</taxon>
        <taxon>Xylariomycetidae</taxon>
        <taxon>Xylariales</taxon>
        <taxon>Xylariaceae</taxon>
        <taxon>Xylaria</taxon>
    </lineage>
</organism>
<dbReference type="InParanoid" id="A0A7C8IJ74"/>
<comment type="caution">
    <text evidence="2">The sequence shown here is derived from an EMBL/GenBank/DDBJ whole genome shotgun (WGS) entry which is preliminary data.</text>
</comment>